<dbReference type="NCBIfam" id="NF001244">
    <property type="entry name" value="PRK00216.1-5"/>
    <property type="match status" value="1"/>
</dbReference>
<keyword evidence="1 5" id="KW-0474">Menaquinone biosynthesis</keyword>
<comment type="similarity">
    <text evidence="5">Belongs to the class I-like SAM-binding methyltransferase superfamily. MenG/UbiE family.</text>
</comment>
<comment type="catalytic activity">
    <reaction evidence="5">
        <text>a 2-demethylmenaquinol + S-adenosyl-L-methionine = a menaquinol + S-adenosyl-L-homocysteine + H(+)</text>
        <dbReference type="Rhea" id="RHEA:42640"/>
        <dbReference type="Rhea" id="RHEA-COMP:9539"/>
        <dbReference type="Rhea" id="RHEA-COMP:9563"/>
        <dbReference type="ChEBI" id="CHEBI:15378"/>
        <dbReference type="ChEBI" id="CHEBI:18151"/>
        <dbReference type="ChEBI" id="CHEBI:55437"/>
        <dbReference type="ChEBI" id="CHEBI:57856"/>
        <dbReference type="ChEBI" id="CHEBI:59789"/>
        <dbReference type="EC" id="2.1.1.163"/>
    </reaction>
</comment>
<protein>
    <recommendedName>
        <fullName evidence="5">Demethylmenaquinone methyltransferase</fullName>
        <ecNumber evidence="5">2.1.1.163</ecNumber>
    </recommendedName>
</protein>
<dbReference type="RefSeq" id="WP_284720407.1">
    <property type="nucleotide sequence ID" value="NZ_JARZHI010000008.1"/>
</dbReference>
<gene>
    <name evidence="6" type="primary">ubiE</name>
    <name evidence="5" type="synonym">menG</name>
    <name evidence="6" type="ORF">QHF89_12370</name>
</gene>
<reference evidence="6 7" key="1">
    <citation type="submission" date="2023-04" db="EMBL/GenBank/DDBJ databases">
        <title>The genome sequence of Polyangium sorediatum DSM14670.</title>
        <authorList>
            <person name="Zhang X."/>
        </authorList>
    </citation>
    <scope>NUCLEOTIDE SEQUENCE [LARGE SCALE GENOMIC DNA]</scope>
    <source>
        <strain evidence="6 7">DSM 14670</strain>
    </source>
</reference>
<evidence type="ECO:0000256" key="2">
    <source>
        <dbReference type="ARBA" id="ARBA00022603"/>
    </source>
</evidence>
<dbReference type="HAMAP" id="MF_01813">
    <property type="entry name" value="MenG_UbiE_methyltr"/>
    <property type="match status" value="1"/>
</dbReference>
<evidence type="ECO:0000313" key="6">
    <source>
        <dbReference type="EMBL" id="MDI1430300.1"/>
    </source>
</evidence>
<dbReference type="InterPro" id="IPR023576">
    <property type="entry name" value="UbiE/COQ5_MeTrFase_CS"/>
</dbReference>
<keyword evidence="4 5" id="KW-0949">S-adenosyl-L-methionine</keyword>
<evidence type="ECO:0000256" key="3">
    <source>
        <dbReference type="ARBA" id="ARBA00022679"/>
    </source>
</evidence>
<comment type="function">
    <text evidence="5">Methyltransferase required for the conversion of demethylmenaquinol (DMKH2) to menaquinol (MKH2).</text>
</comment>
<proteinExistence type="inferred from homology"/>
<evidence type="ECO:0000256" key="4">
    <source>
        <dbReference type="ARBA" id="ARBA00022691"/>
    </source>
</evidence>
<dbReference type="GO" id="GO:0032259">
    <property type="term" value="P:methylation"/>
    <property type="evidence" value="ECO:0007669"/>
    <property type="project" value="UniProtKB-KW"/>
</dbReference>
<dbReference type="EC" id="2.1.1.163" evidence="5"/>
<evidence type="ECO:0000256" key="5">
    <source>
        <dbReference type="HAMAP-Rule" id="MF_01813"/>
    </source>
</evidence>
<comment type="pathway">
    <text evidence="5">Quinol/quinone metabolism; menaquinone biosynthesis; menaquinol from 1,4-dihydroxy-2-naphthoate: step 2/2.</text>
</comment>
<dbReference type="GO" id="GO:0043770">
    <property type="term" value="F:demethylmenaquinone methyltransferase activity"/>
    <property type="evidence" value="ECO:0007669"/>
    <property type="project" value="UniProtKB-EC"/>
</dbReference>
<dbReference type="InterPro" id="IPR004033">
    <property type="entry name" value="UbiE/COQ5_MeTrFase"/>
</dbReference>
<dbReference type="PANTHER" id="PTHR43591:SF24">
    <property type="entry name" value="2-METHOXY-6-POLYPRENYL-1,4-BENZOQUINOL METHYLASE, MITOCHONDRIAL"/>
    <property type="match status" value="1"/>
</dbReference>
<accession>A0ABT6NPP2</accession>
<evidence type="ECO:0000256" key="1">
    <source>
        <dbReference type="ARBA" id="ARBA00022428"/>
    </source>
</evidence>
<dbReference type="PROSITE" id="PS51608">
    <property type="entry name" value="SAM_MT_UBIE"/>
    <property type="match status" value="1"/>
</dbReference>
<dbReference type="PROSITE" id="PS01184">
    <property type="entry name" value="UBIE_2"/>
    <property type="match status" value="1"/>
</dbReference>
<sequence>MMSQETTKAPRAGSGEMFDAIAARYDILNRILSLGMDQGWRRRAVEALALRSGARVLDLATGTADLAMTIAKAHPDAAVIGLDPSSGMLAEGAHKLAAAGLEGRVTLRIGDAQALPFEDASVDGVAIAFGIRNVPDRAKALREMARVTRPGGRVVLLELSEPRAGVMGLLARTYVHEIVPRIGAALSGAKEYRYLQRSIEAFPSPDVFSRMMEEAGLSVLEASPLTFGVAHLFVGTPLGEGTRREEV</sequence>
<dbReference type="InterPro" id="IPR029063">
    <property type="entry name" value="SAM-dependent_MTases_sf"/>
</dbReference>
<dbReference type="NCBIfam" id="TIGR01934">
    <property type="entry name" value="MenG_MenH_UbiE"/>
    <property type="match status" value="1"/>
</dbReference>
<evidence type="ECO:0000313" key="7">
    <source>
        <dbReference type="Proteomes" id="UP001160301"/>
    </source>
</evidence>
<organism evidence="6 7">
    <name type="scientific">Polyangium sorediatum</name>
    <dbReference type="NCBI Taxonomy" id="889274"/>
    <lineage>
        <taxon>Bacteria</taxon>
        <taxon>Pseudomonadati</taxon>
        <taxon>Myxococcota</taxon>
        <taxon>Polyangia</taxon>
        <taxon>Polyangiales</taxon>
        <taxon>Polyangiaceae</taxon>
        <taxon>Polyangium</taxon>
    </lineage>
</organism>
<keyword evidence="7" id="KW-1185">Reference proteome</keyword>
<keyword evidence="3 5" id="KW-0808">Transferase</keyword>
<dbReference type="PANTHER" id="PTHR43591">
    <property type="entry name" value="METHYLTRANSFERASE"/>
    <property type="match status" value="1"/>
</dbReference>
<feature type="binding site" evidence="5">
    <location>
        <position position="63"/>
    </location>
    <ligand>
        <name>S-adenosyl-L-methionine</name>
        <dbReference type="ChEBI" id="CHEBI:59789"/>
    </ligand>
</feature>
<feature type="binding site" evidence="5">
    <location>
        <position position="83"/>
    </location>
    <ligand>
        <name>S-adenosyl-L-methionine</name>
        <dbReference type="ChEBI" id="CHEBI:59789"/>
    </ligand>
</feature>
<dbReference type="Gene3D" id="3.40.50.150">
    <property type="entry name" value="Vaccinia Virus protein VP39"/>
    <property type="match status" value="1"/>
</dbReference>
<dbReference type="EMBL" id="JARZHI010000008">
    <property type="protein sequence ID" value="MDI1430300.1"/>
    <property type="molecule type" value="Genomic_DNA"/>
</dbReference>
<dbReference type="CDD" id="cd02440">
    <property type="entry name" value="AdoMet_MTases"/>
    <property type="match status" value="1"/>
</dbReference>
<dbReference type="GO" id="GO:0008425">
    <property type="term" value="F:2-methoxy-6-polyprenyl-1,4-benzoquinol methyltransferase activity"/>
    <property type="evidence" value="ECO:0007669"/>
    <property type="project" value="UniProtKB-EC"/>
</dbReference>
<feature type="binding site" evidence="5">
    <location>
        <begin position="111"/>
        <end position="112"/>
    </location>
    <ligand>
        <name>S-adenosyl-L-methionine</name>
        <dbReference type="ChEBI" id="CHEBI:59789"/>
    </ligand>
</feature>
<dbReference type="Pfam" id="PF01209">
    <property type="entry name" value="Ubie_methyltran"/>
    <property type="match status" value="1"/>
</dbReference>
<comment type="caution">
    <text evidence="5">Lacks conserved residue(s) required for the propagation of feature annotation.</text>
</comment>
<dbReference type="Proteomes" id="UP001160301">
    <property type="component" value="Unassembled WGS sequence"/>
</dbReference>
<keyword evidence="2 5" id="KW-0489">Methyltransferase</keyword>
<name>A0ABT6NPP2_9BACT</name>
<dbReference type="PROSITE" id="PS01183">
    <property type="entry name" value="UBIE_1"/>
    <property type="match status" value="1"/>
</dbReference>
<dbReference type="SUPFAM" id="SSF53335">
    <property type="entry name" value="S-adenosyl-L-methionine-dependent methyltransferases"/>
    <property type="match status" value="1"/>
</dbReference>
<comment type="caution">
    <text evidence="6">The sequence shown here is derived from an EMBL/GenBank/DDBJ whole genome shotgun (WGS) entry which is preliminary data.</text>
</comment>